<sequence>MALSDDRSSELPLKEIPGDLGLPVLGPISDRYHYNYLEGHTEFIKSRMEEYNSTIFRMNLLFAEFINVPDPRVIVLADAVSFPILFDHSKVWKKDALIGNYAPSTSFTGGYRVSAYLDPSDEKHGKLKSLYLGLFASIHHKLIPVSQTFFGAVFDKLEADVAAKGEASFNTYSDDMAVNLLLQVFFDIDPAKLRNKGPAMLNRWLGVQFLPIASVGLPKWLSWVEDTLLHTFPCPSFLVKSDYQKIYDAIYTSSTPVFDEAKKLGLSKEETCHNLVFMTGANAYAGCRVHFRALMKWIHIGGENLHKDLANEIRGVVKSGGGVVTLASLEKMPLTKSVVYEVLRMEPPAENHYATAKEDMVISSHGASFQVKKGEVLFGYQPLAARDPKIFENPNEFIGTRFMGEEGEKLLRYCYWFNERQTVDPIPDNKQCPGKDTALVLARLLVVEFFLRYDTFTADIGNFVTLIGSTVTIKTLTKATSD</sequence>
<gene>
    <name evidence="6" type="ORF">C5167_018425</name>
</gene>
<keyword evidence="3 5" id="KW-0408">Iron</keyword>
<dbReference type="OMA" id="ANAYAGC"/>
<organism evidence="6 7">
    <name type="scientific">Papaver somniferum</name>
    <name type="common">Opium poppy</name>
    <dbReference type="NCBI Taxonomy" id="3469"/>
    <lineage>
        <taxon>Eukaryota</taxon>
        <taxon>Viridiplantae</taxon>
        <taxon>Streptophyta</taxon>
        <taxon>Embryophyta</taxon>
        <taxon>Tracheophyta</taxon>
        <taxon>Spermatophyta</taxon>
        <taxon>Magnoliopsida</taxon>
        <taxon>Ranunculales</taxon>
        <taxon>Papaveraceae</taxon>
        <taxon>Papaveroideae</taxon>
        <taxon>Papaver</taxon>
    </lineage>
</organism>
<dbReference type="STRING" id="3469.A0A4Y7IM89"/>
<dbReference type="GO" id="GO:0033075">
    <property type="term" value="P:isoquinoline alkaloid biosynthetic process"/>
    <property type="evidence" value="ECO:0007669"/>
    <property type="project" value="UniProtKB-ARBA"/>
</dbReference>
<dbReference type="GO" id="GO:0016829">
    <property type="term" value="F:lyase activity"/>
    <property type="evidence" value="ECO:0007669"/>
    <property type="project" value="UniProtKB-KW"/>
</dbReference>
<evidence type="ECO:0000256" key="4">
    <source>
        <dbReference type="ARBA" id="ARBA00023239"/>
    </source>
</evidence>
<feature type="binding site" description="axial binding residue" evidence="5">
    <location>
        <position position="432"/>
    </location>
    <ligand>
        <name>heme</name>
        <dbReference type="ChEBI" id="CHEBI:30413"/>
    </ligand>
    <ligandPart>
        <name>Fe</name>
        <dbReference type="ChEBI" id="CHEBI:18248"/>
    </ligandPart>
</feature>
<dbReference type="GO" id="GO:0016705">
    <property type="term" value="F:oxidoreductase activity, acting on paired donors, with incorporation or reduction of molecular oxygen"/>
    <property type="evidence" value="ECO:0007669"/>
    <property type="project" value="InterPro"/>
</dbReference>
<proteinExistence type="predicted"/>
<keyword evidence="1 5" id="KW-0349">Heme</keyword>
<keyword evidence="7" id="KW-1185">Reference proteome</keyword>
<dbReference type="InterPro" id="IPR001128">
    <property type="entry name" value="Cyt_P450"/>
</dbReference>
<dbReference type="PANTHER" id="PTHR24286">
    <property type="entry name" value="CYTOCHROME P450 26"/>
    <property type="match status" value="1"/>
</dbReference>
<dbReference type="AlphaFoldDB" id="A0A4Y7IM89"/>
<evidence type="ECO:0000256" key="3">
    <source>
        <dbReference type="ARBA" id="ARBA00023004"/>
    </source>
</evidence>
<dbReference type="GO" id="GO:0005506">
    <property type="term" value="F:iron ion binding"/>
    <property type="evidence" value="ECO:0007669"/>
    <property type="project" value="InterPro"/>
</dbReference>
<keyword evidence="2 5" id="KW-0479">Metal-binding</keyword>
<protein>
    <recommendedName>
        <fullName evidence="8">Allene oxide synthase</fullName>
    </recommendedName>
</protein>
<keyword evidence="4" id="KW-0456">Lyase</keyword>
<dbReference type="Gene3D" id="1.10.630.10">
    <property type="entry name" value="Cytochrome P450"/>
    <property type="match status" value="1"/>
</dbReference>
<accession>A0A4Y7IM89</accession>
<evidence type="ECO:0000256" key="2">
    <source>
        <dbReference type="ARBA" id="ARBA00022723"/>
    </source>
</evidence>
<comment type="cofactor">
    <cofactor evidence="5">
        <name>heme</name>
        <dbReference type="ChEBI" id="CHEBI:30413"/>
    </cofactor>
</comment>
<evidence type="ECO:0000313" key="7">
    <source>
        <dbReference type="Proteomes" id="UP000316621"/>
    </source>
</evidence>
<name>A0A4Y7IM89_PAPSO</name>
<dbReference type="GO" id="GO:0016125">
    <property type="term" value="P:sterol metabolic process"/>
    <property type="evidence" value="ECO:0007669"/>
    <property type="project" value="TreeGrafter"/>
</dbReference>
<evidence type="ECO:0000256" key="5">
    <source>
        <dbReference type="PIRSR" id="PIRSR602403-1"/>
    </source>
</evidence>
<dbReference type="PANTHER" id="PTHR24286:SF302">
    <property type="entry name" value="ALLENE OXIDE SYNTHASE 2"/>
    <property type="match status" value="1"/>
</dbReference>
<dbReference type="SUPFAM" id="SSF48264">
    <property type="entry name" value="Cytochrome P450"/>
    <property type="match status" value="1"/>
</dbReference>
<dbReference type="PRINTS" id="PR00465">
    <property type="entry name" value="EP450IV"/>
</dbReference>
<dbReference type="OrthoDB" id="2789670at2759"/>
<dbReference type="EMBL" id="CM010716">
    <property type="protein sequence ID" value="RZC50004.1"/>
    <property type="molecule type" value="Genomic_DNA"/>
</dbReference>
<dbReference type="CDD" id="cd11071">
    <property type="entry name" value="CYP74"/>
    <property type="match status" value="1"/>
</dbReference>
<evidence type="ECO:0008006" key="8">
    <source>
        <dbReference type="Google" id="ProtNLM"/>
    </source>
</evidence>
<dbReference type="Proteomes" id="UP000316621">
    <property type="component" value="Chromosome 2"/>
</dbReference>
<dbReference type="GO" id="GO:0004497">
    <property type="term" value="F:monooxygenase activity"/>
    <property type="evidence" value="ECO:0007669"/>
    <property type="project" value="InterPro"/>
</dbReference>
<dbReference type="GO" id="GO:0019752">
    <property type="term" value="P:carboxylic acid metabolic process"/>
    <property type="evidence" value="ECO:0007669"/>
    <property type="project" value="UniProtKB-ARBA"/>
</dbReference>
<evidence type="ECO:0000313" key="6">
    <source>
        <dbReference type="EMBL" id="RZC50004.1"/>
    </source>
</evidence>
<dbReference type="Gramene" id="RZC50004">
    <property type="protein sequence ID" value="RZC50004"/>
    <property type="gene ID" value="C5167_018425"/>
</dbReference>
<reference evidence="6 7" key="1">
    <citation type="journal article" date="2018" name="Science">
        <title>The opium poppy genome and morphinan production.</title>
        <authorList>
            <person name="Guo L."/>
            <person name="Winzer T."/>
            <person name="Yang X."/>
            <person name="Li Y."/>
            <person name="Ning Z."/>
            <person name="He Z."/>
            <person name="Teodor R."/>
            <person name="Lu Y."/>
            <person name="Bowser T.A."/>
            <person name="Graham I.A."/>
            <person name="Ye K."/>
        </authorList>
    </citation>
    <scope>NUCLEOTIDE SEQUENCE [LARGE SCALE GENOMIC DNA]</scope>
    <source>
        <strain evidence="7">cv. HN1</strain>
        <tissue evidence="6">Leaves</tissue>
    </source>
</reference>
<dbReference type="InterPro" id="IPR002403">
    <property type="entry name" value="Cyt_P450_E_grp-IV"/>
</dbReference>
<dbReference type="Pfam" id="PF00067">
    <property type="entry name" value="p450"/>
    <property type="match status" value="1"/>
</dbReference>
<evidence type="ECO:0000256" key="1">
    <source>
        <dbReference type="ARBA" id="ARBA00022617"/>
    </source>
</evidence>
<dbReference type="FunFam" id="1.10.630.10:FF:000024">
    <property type="entry name" value="Allene oxide synthase, chloroplastic"/>
    <property type="match status" value="1"/>
</dbReference>
<dbReference type="GO" id="GO:0020037">
    <property type="term" value="F:heme binding"/>
    <property type="evidence" value="ECO:0007669"/>
    <property type="project" value="InterPro"/>
</dbReference>
<dbReference type="InterPro" id="IPR036396">
    <property type="entry name" value="Cyt_P450_sf"/>
</dbReference>